<dbReference type="RefSeq" id="WP_119175796.1">
    <property type="nucleotide sequence ID" value="NZ_QXIT01000134.1"/>
</dbReference>
<keyword evidence="2" id="KW-1185">Reference proteome</keyword>
<gene>
    <name evidence="1" type="ORF">SMC6_07650</name>
</gene>
<accession>A0A398D372</accession>
<dbReference type="Proteomes" id="UP000266260">
    <property type="component" value="Unassembled WGS sequence"/>
</dbReference>
<proteinExistence type="predicted"/>
<reference evidence="1 2" key="1">
    <citation type="submission" date="2018-09" db="EMBL/GenBank/DDBJ databases">
        <title>Discovery and Ecogenomic Context for Candidatus Cryosericales, a Global Caldiserica Order Active in Thawing Permafrost.</title>
        <authorList>
            <person name="Martinez M.A."/>
            <person name="Woodcroft B.J."/>
            <person name="Ignacio Espinoza J.C."/>
            <person name="Zayed A."/>
            <person name="Singleton C.M."/>
            <person name="Boyd J."/>
            <person name="Li Y.-F."/>
            <person name="Purvine S."/>
            <person name="Maughan H."/>
            <person name="Hodgkins S.B."/>
            <person name="Anderson D."/>
            <person name="Sederholm M."/>
            <person name="Temperton B."/>
            <person name="Saleska S.R."/>
            <person name="Tyson G.W."/>
            <person name="Rich V.I."/>
        </authorList>
    </citation>
    <scope>NUCLEOTIDE SEQUENCE [LARGE SCALE GENOMIC DNA]</scope>
    <source>
        <strain evidence="1 2">SMC6</strain>
    </source>
</reference>
<dbReference type="EMBL" id="QXIT01000134">
    <property type="protein sequence ID" value="RIE07088.1"/>
    <property type="molecule type" value="Genomic_DNA"/>
</dbReference>
<evidence type="ECO:0000313" key="1">
    <source>
        <dbReference type="EMBL" id="RIE07088.1"/>
    </source>
</evidence>
<comment type="caution">
    <text evidence="1">The sequence shown here is derived from an EMBL/GenBank/DDBJ whole genome shotgun (WGS) entry which is preliminary data.</text>
</comment>
<sequence>MILLLETGQLEPEGVTAAVAATFKHRNTHPIPERLIDPPASWKKPYAVLAASCHIDVDIDAAVDCIRDYYRRVVTVIAATRSDAESR</sequence>
<evidence type="ECO:0000313" key="2">
    <source>
        <dbReference type="Proteomes" id="UP000266260"/>
    </source>
</evidence>
<name>A0A398D372_9BACT</name>
<dbReference type="AlphaFoldDB" id="A0A398D372"/>
<organism evidence="1 2">
    <name type="scientific">Candidatus Cryosericum odellii</name>
    <dbReference type="NCBI Taxonomy" id="2290917"/>
    <lineage>
        <taxon>Bacteria</taxon>
        <taxon>Pseudomonadati</taxon>
        <taxon>Caldisericota/Cryosericota group</taxon>
        <taxon>Candidatus Cryosericota</taxon>
        <taxon>Candidatus Cryosericia</taxon>
        <taxon>Candidatus Cryosericales</taxon>
        <taxon>Candidatus Cryosericaceae</taxon>
        <taxon>Candidatus Cryosericum</taxon>
    </lineage>
</organism>
<protein>
    <submittedName>
        <fullName evidence="1">Uncharacterized protein</fullName>
    </submittedName>
</protein>